<dbReference type="Pfam" id="PF17657">
    <property type="entry name" value="DNA_pol3_finger"/>
    <property type="match status" value="1"/>
</dbReference>
<protein>
    <recommendedName>
        <fullName evidence="9">DNA-directed DNA polymerase</fullName>
    </recommendedName>
</protein>
<evidence type="ECO:0000313" key="8">
    <source>
        <dbReference type="Proteomes" id="UP000826725"/>
    </source>
</evidence>
<evidence type="ECO:0000256" key="2">
    <source>
        <dbReference type="ARBA" id="ARBA00022695"/>
    </source>
</evidence>
<evidence type="ECO:0000256" key="4">
    <source>
        <dbReference type="ARBA" id="ARBA00022932"/>
    </source>
</evidence>
<evidence type="ECO:0000256" key="3">
    <source>
        <dbReference type="ARBA" id="ARBA00022705"/>
    </source>
</evidence>
<name>A0A8D5FQJ5_9BACT</name>
<keyword evidence="4" id="KW-0239">DNA-directed DNA polymerase</keyword>
<proteinExistence type="predicted"/>
<dbReference type="EMBL" id="AP024086">
    <property type="protein sequence ID" value="BCL59591.1"/>
    <property type="molecule type" value="Genomic_DNA"/>
</dbReference>
<evidence type="ECO:0000256" key="1">
    <source>
        <dbReference type="ARBA" id="ARBA00022679"/>
    </source>
</evidence>
<dbReference type="Proteomes" id="UP000826725">
    <property type="component" value="Chromosome"/>
</dbReference>
<dbReference type="GO" id="GO:0008408">
    <property type="term" value="F:3'-5' exonuclease activity"/>
    <property type="evidence" value="ECO:0007669"/>
    <property type="project" value="InterPro"/>
</dbReference>
<keyword evidence="3" id="KW-0235">DNA replication</keyword>
<dbReference type="GO" id="GO:0003887">
    <property type="term" value="F:DNA-directed DNA polymerase activity"/>
    <property type="evidence" value="ECO:0007669"/>
    <property type="project" value="UniProtKB-KW"/>
</dbReference>
<keyword evidence="8" id="KW-1185">Reference proteome</keyword>
<keyword evidence="2" id="KW-0548">Nucleotidyltransferase</keyword>
<dbReference type="InterPro" id="IPR004805">
    <property type="entry name" value="DnaE2/DnaE/PolC"/>
</dbReference>
<gene>
    <name evidence="7" type="ORF">DGMP_02840</name>
</gene>
<evidence type="ECO:0000259" key="5">
    <source>
        <dbReference type="Pfam" id="PF07733"/>
    </source>
</evidence>
<feature type="domain" description="DNA polymerase III alpha subunit finger" evidence="6">
    <location>
        <begin position="86"/>
        <end position="143"/>
    </location>
</feature>
<keyword evidence="1" id="KW-0808">Transferase</keyword>
<dbReference type="KEGG" id="dbk:DGMP_02840"/>
<accession>A0A8D5FQJ5</accession>
<feature type="domain" description="Bacterial DNA polymerase III alpha subunit NTPase" evidence="5">
    <location>
        <begin position="18"/>
        <end position="83"/>
    </location>
</feature>
<organism evidence="7 8">
    <name type="scientific">Desulfomarina profundi</name>
    <dbReference type="NCBI Taxonomy" id="2772557"/>
    <lineage>
        <taxon>Bacteria</taxon>
        <taxon>Pseudomonadati</taxon>
        <taxon>Thermodesulfobacteriota</taxon>
        <taxon>Desulfobulbia</taxon>
        <taxon>Desulfobulbales</taxon>
        <taxon>Desulfobulbaceae</taxon>
        <taxon>Desulfomarina</taxon>
    </lineage>
</organism>
<evidence type="ECO:0008006" key="9">
    <source>
        <dbReference type="Google" id="ProtNLM"/>
    </source>
</evidence>
<dbReference type="InterPro" id="IPR040982">
    <property type="entry name" value="DNA_pol3_finger"/>
</dbReference>
<dbReference type="PANTHER" id="PTHR32294">
    <property type="entry name" value="DNA POLYMERASE III SUBUNIT ALPHA"/>
    <property type="match status" value="1"/>
</dbReference>
<sequence length="152" mass="16985">MFACASLFSWKGVSPPWPEILELAEKLVGLPRYLSVHPGGVVITPEPINRYVPVEYAAKGVPVIQWEKDGAEEAGLVKIDILGNRNLGVIRDCVEAINENDQIVREEYWQPEDDETTRQAVARGETMGCFYIESPAMRLLQKKAGRGISNSW</sequence>
<dbReference type="Pfam" id="PF07733">
    <property type="entry name" value="DNA_pol3_alpha"/>
    <property type="match status" value="1"/>
</dbReference>
<dbReference type="AlphaFoldDB" id="A0A8D5FQJ5"/>
<dbReference type="GO" id="GO:0006260">
    <property type="term" value="P:DNA replication"/>
    <property type="evidence" value="ECO:0007669"/>
    <property type="project" value="UniProtKB-KW"/>
</dbReference>
<evidence type="ECO:0000259" key="6">
    <source>
        <dbReference type="Pfam" id="PF17657"/>
    </source>
</evidence>
<dbReference type="InterPro" id="IPR011708">
    <property type="entry name" value="DNA_pol3_alpha_NTPase_dom"/>
</dbReference>
<reference evidence="7" key="1">
    <citation type="submission" date="2020-09" db="EMBL/GenBank/DDBJ databases">
        <title>Desulfogranum mesoprofundum gen. nov., sp. nov., a novel mesophilic, sulfate-reducing chemolithoautotroph isolated from a deep-sea hydrothermal vent chimney in the Suiyo Seamount.</title>
        <authorList>
            <person name="Hashimoto Y."/>
            <person name="Nakagawa S."/>
        </authorList>
    </citation>
    <scope>NUCLEOTIDE SEQUENCE</scope>
    <source>
        <strain evidence="7">KT2</strain>
    </source>
</reference>
<evidence type="ECO:0000313" key="7">
    <source>
        <dbReference type="EMBL" id="BCL59591.1"/>
    </source>
</evidence>